<sequence>MKKNLDIEKLERTLMNASKVQIDGCFYTVISYEEQSKILRTVFNFINGDRMGEIDEVEFSLSDLIEARYVEIFTHQFYCKFWQP</sequence>
<dbReference type="AlphaFoldDB" id="A0A099KHA7"/>
<evidence type="ECO:0000313" key="1">
    <source>
        <dbReference type="EMBL" id="KGJ89605.1"/>
    </source>
</evidence>
<dbReference type="PATRIC" id="fig|28229.4.peg.2948"/>
<comment type="caution">
    <text evidence="1">The sequence shown here is derived from an EMBL/GenBank/DDBJ whole genome shotgun (WGS) entry which is preliminary data.</text>
</comment>
<organism evidence="1 2">
    <name type="scientific">Colwellia psychrerythraea</name>
    <name type="common">Vibrio psychroerythus</name>
    <dbReference type="NCBI Taxonomy" id="28229"/>
    <lineage>
        <taxon>Bacteria</taxon>
        <taxon>Pseudomonadati</taxon>
        <taxon>Pseudomonadota</taxon>
        <taxon>Gammaproteobacteria</taxon>
        <taxon>Alteromonadales</taxon>
        <taxon>Colwelliaceae</taxon>
        <taxon>Colwellia</taxon>
    </lineage>
</organism>
<protein>
    <submittedName>
        <fullName evidence="1">Uncharacterized protein</fullName>
    </submittedName>
</protein>
<gene>
    <name evidence="1" type="ORF">ND2E_3796</name>
</gene>
<name>A0A099KHA7_COLPS</name>
<reference evidence="1 2" key="1">
    <citation type="submission" date="2014-08" db="EMBL/GenBank/DDBJ databases">
        <title>Genomic and Phenotypic Diversity of Colwellia psychrerythraea strains from Disparate Marine Basins.</title>
        <authorList>
            <person name="Techtmann S.M."/>
            <person name="Stelling S.C."/>
            <person name="Utturkar S.M."/>
            <person name="Alshibli N."/>
            <person name="Harris A."/>
            <person name="Brown S.D."/>
            <person name="Hazen T.C."/>
        </authorList>
    </citation>
    <scope>NUCLEOTIDE SEQUENCE [LARGE SCALE GENOMIC DNA]</scope>
    <source>
        <strain evidence="1 2">ND2E</strain>
    </source>
</reference>
<proteinExistence type="predicted"/>
<evidence type="ECO:0000313" key="2">
    <source>
        <dbReference type="Proteomes" id="UP000029843"/>
    </source>
</evidence>
<accession>A0A099KHA7</accession>
<dbReference type="Proteomes" id="UP000029843">
    <property type="component" value="Unassembled WGS sequence"/>
</dbReference>
<dbReference type="EMBL" id="JQED01000040">
    <property type="protein sequence ID" value="KGJ89605.1"/>
    <property type="molecule type" value="Genomic_DNA"/>
</dbReference>